<sequence length="259" mass="29594">MGQRCFSCCCCCCSWSWDTSTTSTSLPQTVTANTLSSQPKQFKVLILGQPQSGKTQLGHLLSGSKRQAQDTEPTNGVRCYRMELPANGQTPHPVSLSLTEIGGNTEMQRLWPHYYASAHGLIFCFDLSLGIDDLQLTFDRLAKCLQGTALSGKPVLLVARQERDGVQLYDIEHTFHLEHLAKSCNCPLHICHVDNEQDRWRGIIWLQRQLLSQAPNLEQRIKYDMNMESWQRRKRSILSSGKLAQVHRHRFRRQNRRVS</sequence>
<keyword evidence="1 3" id="KW-0547">Nucleotide-binding</keyword>
<dbReference type="InterPro" id="IPR027417">
    <property type="entry name" value="P-loop_NTPase"/>
</dbReference>
<dbReference type="STRING" id="7260.B4N2D8"/>
<keyword evidence="6" id="KW-1185">Reference proteome</keyword>
<dbReference type="GO" id="GO:0097730">
    <property type="term" value="C:non-motile cilium"/>
    <property type="evidence" value="ECO:0007669"/>
    <property type="project" value="TreeGrafter"/>
</dbReference>
<dbReference type="Gene3D" id="3.40.50.300">
    <property type="entry name" value="P-loop containing nucleotide triphosphate hydrolases"/>
    <property type="match status" value="1"/>
</dbReference>
<feature type="binding site" evidence="3">
    <location>
        <position position="103"/>
    </location>
    <ligand>
        <name>GTP</name>
        <dbReference type="ChEBI" id="CHEBI:37565"/>
    </ligand>
</feature>
<keyword evidence="2 3" id="KW-0342">GTP-binding</keyword>
<dbReference type="GO" id="GO:0097500">
    <property type="term" value="P:receptor localization to non-motile cilium"/>
    <property type="evidence" value="ECO:0007669"/>
    <property type="project" value="TreeGrafter"/>
</dbReference>
<dbReference type="Pfam" id="PF00025">
    <property type="entry name" value="Arf"/>
    <property type="match status" value="1"/>
</dbReference>
<proteinExistence type="predicted"/>
<dbReference type="HOGENOM" id="CLU_076194_0_0_1"/>
<name>B4N2D8_DROWI</name>
<keyword evidence="4" id="KW-0460">Magnesium</keyword>
<organism evidence="5 6">
    <name type="scientific">Drosophila willistoni</name>
    <name type="common">Fruit fly</name>
    <dbReference type="NCBI Taxonomy" id="7260"/>
    <lineage>
        <taxon>Eukaryota</taxon>
        <taxon>Metazoa</taxon>
        <taxon>Ecdysozoa</taxon>
        <taxon>Arthropoda</taxon>
        <taxon>Hexapoda</taxon>
        <taxon>Insecta</taxon>
        <taxon>Pterygota</taxon>
        <taxon>Neoptera</taxon>
        <taxon>Endopterygota</taxon>
        <taxon>Diptera</taxon>
        <taxon>Brachycera</taxon>
        <taxon>Muscomorpha</taxon>
        <taxon>Ephydroidea</taxon>
        <taxon>Drosophilidae</taxon>
        <taxon>Drosophila</taxon>
        <taxon>Sophophora</taxon>
    </lineage>
</organism>
<gene>
    <name evidence="5" type="primary">Dwil\GK16138</name>
    <name evidence="5" type="ORF">Dwil_GK16138</name>
</gene>
<protein>
    <submittedName>
        <fullName evidence="5">Uncharacterized protein</fullName>
    </submittedName>
</protein>
<dbReference type="InterPro" id="IPR006689">
    <property type="entry name" value="Small_GTPase_ARF/SAR"/>
</dbReference>
<dbReference type="AlphaFoldDB" id="B4N2D8"/>
<feature type="binding site" evidence="3">
    <location>
        <begin position="48"/>
        <end position="55"/>
    </location>
    <ligand>
        <name>GTP</name>
        <dbReference type="ChEBI" id="CHEBI:37565"/>
    </ligand>
</feature>
<dbReference type="InParanoid" id="B4N2D8"/>
<dbReference type="KEGG" id="dwi:6644633"/>
<dbReference type="PANTHER" id="PTHR46090:SF2">
    <property type="entry name" value="ADP-RIBOSYLATION FACTOR-LIKE PROTEIN 13B"/>
    <property type="match status" value="1"/>
</dbReference>
<dbReference type="GO" id="GO:0003924">
    <property type="term" value="F:GTPase activity"/>
    <property type="evidence" value="ECO:0007669"/>
    <property type="project" value="InterPro"/>
</dbReference>
<feature type="binding site" evidence="4">
    <location>
        <position position="55"/>
    </location>
    <ligand>
        <name>Mg(2+)</name>
        <dbReference type="ChEBI" id="CHEBI:18420"/>
    </ligand>
</feature>
<dbReference type="PANTHER" id="PTHR46090">
    <property type="entry name" value="ADP-RIBOSYLATION FACTOR-LIKE PROTEIN 13B"/>
    <property type="match status" value="1"/>
</dbReference>
<evidence type="ECO:0000256" key="1">
    <source>
        <dbReference type="ARBA" id="ARBA00022741"/>
    </source>
</evidence>
<dbReference type="GO" id="GO:0060170">
    <property type="term" value="C:ciliary membrane"/>
    <property type="evidence" value="ECO:0007669"/>
    <property type="project" value="TreeGrafter"/>
</dbReference>
<dbReference type="InterPro" id="IPR051995">
    <property type="entry name" value="Ciliary_GTPase"/>
</dbReference>
<keyword evidence="4" id="KW-0479">Metal-binding</keyword>
<evidence type="ECO:0000256" key="3">
    <source>
        <dbReference type="PIRSR" id="PIRSR606689-1"/>
    </source>
</evidence>
<evidence type="ECO:0000313" key="6">
    <source>
        <dbReference type="Proteomes" id="UP000007798"/>
    </source>
</evidence>
<dbReference type="GO" id="GO:0005525">
    <property type="term" value="F:GTP binding"/>
    <property type="evidence" value="ECO:0007669"/>
    <property type="project" value="UniProtKB-KW"/>
</dbReference>
<reference evidence="5 6" key="1">
    <citation type="journal article" date="2007" name="Nature">
        <title>Evolution of genes and genomes on the Drosophila phylogeny.</title>
        <authorList>
            <consortium name="Drosophila 12 Genomes Consortium"/>
            <person name="Clark A.G."/>
            <person name="Eisen M.B."/>
            <person name="Smith D.R."/>
            <person name="Bergman C.M."/>
            <person name="Oliver B."/>
            <person name="Markow T.A."/>
            <person name="Kaufman T.C."/>
            <person name="Kellis M."/>
            <person name="Gelbart W."/>
            <person name="Iyer V.N."/>
            <person name="Pollard D.A."/>
            <person name="Sackton T.B."/>
            <person name="Larracuente A.M."/>
            <person name="Singh N.D."/>
            <person name="Abad J.P."/>
            <person name="Abt D.N."/>
            <person name="Adryan B."/>
            <person name="Aguade M."/>
            <person name="Akashi H."/>
            <person name="Anderson W.W."/>
            <person name="Aquadro C.F."/>
            <person name="Ardell D.H."/>
            <person name="Arguello R."/>
            <person name="Artieri C.G."/>
            <person name="Barbash D.A."/>
            <person name="Barker D."/>
            <person name="Barsanti P."/>
            <person name="Batterham P."/>
            <person name="Batzoglou S."/>
            <person name="Begun D."/>
            <person name="Bhutkar A."/>
            <person name="Blanco E."/>
            <person name="Bosak S.A."/>
            <person name="Bradley R.K."/>
            <person name="Brand A.D."/>
            <person name="Brent M.R."/>
            <person name="Brooks A.N."/>
            <person name="Brown R.H."/>
            <person name="Butlin R.K."/>
            <person name="Caggese C."/>
            <person name="Calvi B.R."/>
            <person name="Bernardo de Carvalho A."/>
            <person name="Caspi A."/>
            <person name="Castrezana S."/>
            <person name="Celniker S.E."/>
            <person name="Chang J.L."/>
            <person name="Chapple C."/>
            <person name="Chatterji S."/>
            <person name="Chinwalla A."/>
            <person name="Civetta A."/>
            <person name="Clifton S.W."/>
            <person name="Comeron J.M."/>
            <person name="Costello J.C."/>
            <person name="Coyne J.A."/>
            <person name="Daub J."/>
            <person name="David R.G."/>
            <person name="Delcher A.L."/>
            <person name="Delehaunty K."/>
            <person name="Do C.B."/>
            <person name="Ebling H."/>
            <person name="Edwards K."/>
            <person name="Eickbush T."/>
            <person name="Evans J.D."/>
            <person name="Filipski A."/>
            <person name="Findeiss S."/>
            <person name="Freyhult E."/>
            <person name="Fulton L."/>
            <person name="Fulton R."/>
            <person name="Garcia A.C."/>
            <person name="Gardiner A."/>
            <person name="Garfield D.A."/>
            <person name="Garvin B.E."/>
            <person name="Gibson G."/>
            <person name="Gilbert D."/>
            <person name="Gnerre S."/>
            <person name="Godfrey J."/>
            <person name="Good R."/>
            <person name="Gotea V."/>
            <person name="Gravely B."/>
            <person name="Greenberg A.J."/>
            <person name="Griffiths-Jones S."/>
            <person name="Gross S."/>
            <person name="Guigo R."/>
            <person name="Gustafson E.A."/>
            <person name="Haerty W."/>
            <person name="Hahn M.W."/>
            <person name="Halligan D.L."/>
            <person name="Halpern A.L."/>
            <person name="Halter G.M."/>
            <person name="Han M.V."/>
            <person name="Heger A."/>
            <person name="Hillier L."/>
            <person name="Hinrichs A.S."/>
            <person name="Holmes I."/>
            <person name="Hoskins R.A."/>
            <person name="Hubisz M.J."/>
            <person name="Hultmark D."/>
            <person name="Huntley M.A."/>
            <person name="Jaffe D.B."/>
            <person name="Jagadeeshan S."/>
            <person name="Jeck W.R."/>
            <person name="Johnson J."/>
            <person name="Jones C.D."/>
            <person name="Jordan W.C."/>
            <person name="Karpen G.H."/>
            <person name="Kataoka E."/>
            <person name="Keightley P.D."/>
            <person name="Kheradpour P."/>
            <person name="Kirkness E.F."/>
            <person name="Koerich L.B."/>
            <person name="Kristiansen K."/>
            <person name="Kudrna D."/>
            <person name="Kulathinal R.J."/>
            <person name="Kumar S."/>
            <person name="Kwok R."/>
            <person name="Lander E."/>
            <person name="Langley C.H."/>
            <person name="Lapoint R."/>
            <person name="Lazzaro B.P."/>
            <person name="Lee S.J."/>
            <person name="Levesque L."/>
            <person name="Li R."/>
            <person name="Lin C.F."/>
            <person name="Lin M.F."/>
            <person name="Lindblad-Toh K."/>
            <person name="Llopart A."/>
            <person name="Long M."/>
            <person name="Low L."/>
            <person name="Lozovsky E."/>
            <person name="Lu J."/>
            <person name="Luo M."/>
            <person name="Machado C.A."/>
            <person name="Makalowski W."/>
            <person name="Marzo M."/>
            <person name="Matsuda M."/>
            <person name="Matzkin L."/>
            <person name="McAllister B."/>
            <person name="McBride C.S."/>
            <person name="McKernan B."/>
            <person name="McKernan K."/>
            <person name="Mendez-Lago M."/>
            <person name="Minx P."/>
            <person name="Mollenhauer M.U."/>
            <person name="Montooth K."/>
            <person name="Mount S.M."/>
            <person name="Mu X."/>
            <person name="Myers E."/>
            <person name="Negre B."/>
            <person name="Newfeld S."/>
            <person name="Nielsen R."/>
            <person name="Noor M.A."/>
            <person name="O'Grady P."/>
            <person name="Pachter L."/>
            <person name="Papaceit M."/>
            <person name="Parisi M.J."/>
            <person name="Parisi M."/>
            <person name="Parts L."/>
            <person name="Pedersen J.S."/>
            <person name="Pesole G."/>
            <person name="Phillippy A.M."/>
            <person name="Ponting C.P."/>
            <person name="Pop M."/>
            <person name="Porcelli D."/>
            <person name="Powell J.R."/>
            <person name="Prohaska S."/>
            <person name="Pruitt K."/>
            <person name="Puig M."/>
            <person name="Quesneville H."/>
            <person name="Ram K.R."/>
            <person name="Rand D."/>
            <person name="Rasmussen M.D."/>
            <person name="Reed L.K."/>
            <person name="Reenan R."/>
            <person name="Reily A."/>
            <person name="Remington K.A."/>
            <person name="Rieger T.T."/>
            <person name="Ritchie M.G."/>
            <person name="Robin C."/>
            <person name="Rogers Y.H."/>
            <person name="Rohde C."/>
            <person name="Rozas J."/>
            <person name="Rubenfield M.J."/>
            <person name="Ruiz A."/>
            <person name="Russo S."/>
            <person name="Salzberg S.L."/>
            <person name="Sanchez-Gracia A."/>
            <person name="Saranga D.J."/>
            <person name="Sato H."/>
            <person name="Schaeffer S.W."/>
            <person name="Schatz M.C."/>
            <person name="Schlenke T."/>
            <person name="Schwartz R."/>
            <person name="Segarra C."/>
            <person name="Singh R.S."/>
            <person name="Sirot L."/>
            <person name="Sirota M."/>
            <person name="Sisneros N.B."/>
            <person name="Smith C.D."/>
            <person name="Smith T.F."/>
            <person name="Spieth J."/>
            <person name="Stage D.E."/>
            <person name="Stark A."/>
            <person name="Stephan W."/>
            <person name="Strausberg R.L."/>
            <person name="Strempel S."/>
            <person name="Sturgill D."/>
            <person name="Sutton G."/>
            <person name="Sutton G.G."/>
            <person name="Tao W."/>
            <person name="Teichmann S."/>
            <person name="Tobari Y.N."/>
            <person name="Tomimura Y."/>
            <person name="Tsolas J.M."/>
            <person name="Valente V.L."/>
            <person name="Venter E."/>
            <person name="Venter J.C."/>
            <person name="Vicario S."/>
            <person name="Vieira F.G."/>
            <person name="Vilella A.J."/>
            <person name="Villasante A."/>
            <person name="Walenz B."/>
            <person name="Wang J."/>
            <person name="Wasserman M."/>
            <person name="Watts T."/>
            <person name="Wilson D."/>
            <person name="Wilson R.K."/>
            <person name="Wing R.A."/>
            <person name="Wolfner M.F."/>
            <person name="Wong A."/>
            <person name="Wong G.K."/>
            <person name="Wu C.I."/>
            <person name="Wu G."/>
            <person name="Yamamoto D."/>
            <person name="Yang H.P."/>
            <person name="Yang S.P."/>
            <person name="Yorke J.A."/>
            <person name="Yoshida K."/>
            <person name="Zdobnov E."/>
            <person name="Zhang P."/>
            <person name="Zhang Y."/>
            <person name="Zimin A.V."/>
            <person name="Baldwin J."/>
            <person name="Abdouelleil A."/>
            <person name="Abdulkadir J."/>
            <person name="Abebe A."/>
            <person name="Abera B."/>
            <person name="Abreu J."/>
            <person name="Acer S.C."/>
            <person name="Aftuck L."/>
            <person name="Alexander A."/>
            <person name="An P."/>
            <person name="Anderson E."/>
            <person name="Anderson S."/>
            <person name="Arachi H."/>
            <person name="Azer M."/>
            <person name="Bachantsang P."/>
            <person name="Barry A."/>
            <person name="Bayul T."/>
            <person name="Berlin A."/>
            <person name="Bessette D."/>
            <person name="Bloom T."/>
            <person name="Blye J."/>
            <person name="Boguslavskiy L."/>
            <person name="Bonnet C."/>
            <person name="Boukhgalter B."/>
            <person name="Bourzgui I."/>
            <person name="Brown A."/>
            <person name="Cahill P."/>
            <person name="Channer S."/>
            <person name="Cheshatsang Y."/>
            <person name="Chuda L."/>
            <person name="Citroen M."/>
            <person name="Collymore A."/>
            <person name="Cooke P."/>
            <person name="Costello M."/>
            <person name="D'Aco K."/>
            <person name="Daza R."/>
            <person name="De Haan G."/>
            <person name="DeGray S."/>
            <person name="DeMaso C."/>
            <person name="Dhargay N."/>
            <person name="Dooley K."/>
            <person name="Dooley E."/>
            <person name="Doricent M."/>
            <person name="Dorje P."/>
            <person name="Dorjee K."/>
            <person name="Dupes A."/>
            <person name="Elong R."/>
            <person name="Falk J."/>
            <person name="Farina A."/>
            <person name="Faro S."/>
            <person name="Ferguson D."/>
            <person name="Fisher S."/>
            <person name="Foley C.D."/>
            <person name="Franke A."/>
            <person name="Friedrich D."/>
            <person name="Gadbois L."/>
            <person name="Gearin G."/>
            <person name="Gearin C.R."/>
            <person name="Giannoukos G."/>
            <person name="Goode T."/>
            <person name="Graham J."/>
            <person name="Grandbois E."/>
            <person name="Grewal S."/>
            <person name="Gyaltsen K."/>
            <person name="Hafez N."/>
            <person name="Hagos B."/>
            <person name="Hall J."/>
            <person name="Henson C."/>
            <person name="Hollinger A."/>
            <person name="Honan T."/>
            <person name="Huard M.D."/>
            <person name="Hughes L."/>
            <person name="Hurhula B."/>
            <person name="Husby M.E."/>
            <person name="Kamat A."/>
            <person name="Kanga B."/>
            <person name="Kashin S."/>
            <person name="Khazanovich D."/>
            <person name="Kisner P."/>
            <person name="Lance K."/>
            <person name="Lara M."/>
            <person name="Lee W."/>
            <person name="Lennon N."/>
            <person name="Letendre F."/>
            <person name="LeVine R."/>
            <person name="Lipovsky A."/>
            <person name="Liu X."/>
            <person name="Liu J."/>
            <person name="Liu S."/>
            <person name="Lokyitsang T."/>
            <person name="Lokyitsang Y."/>
            <person name="Lubonja R."/>
            <person name="Lui A."/>
            <person name="MacDonald P."/>
            <person name="Magnisalis V."/>
            <person name="Maru K."/>
            <person name="Matthews C."/>
            <person name="McCusker W."/>
            <person name="McDonough S."/>
            <person name="Mehta T."/>
            <person name="Meldrim J."/>
            <person name="Meneus L."/>
            <person name="Mihai O."/>
            <person name="Mihalev A."/>
            <person name="Mihova T."/>
            <person name="Mittelman R."/>
            <person name="Mlenga V."/>
            <person name="Montmayeur A."/>
            <person name="Mulrain L."/>
            <person name="Navidi A."/>
            <person name="Naylor J."/>
            <person name="Negash T."/>
            <person name="Nguyen T."/>
            <person name="Nguyen N."/>
            <person name="Nicol R."/>
            <person name="Norbu C."/>
            <person name="Norbu N."/>
            <person name="Novod N."/>
            <person name="O'Neill B."/>
            <person name="Osman S."/>
            <person name="Markiewicz E."/>
            <person name="Oyono O.L."/>
            <person name="Patti C."/>
            <person name="Phunkhang P."/>
            <person name="Pierre F."/>
            <person name="Priest M."/>
            <person name="Raghuraman S."/>
            <person name="Rege F."/>
            <person name="Reyes R."/>
            <person name="Rise C."/>
            <person name="Rogov P."/>
            <person name="Ross K."/>
            <person name="Ryan E."/>
            <person name="Settipalli S."/>
            <person name="Shea T."/>
            <person name="Sherpa N."/>
            <person name="Shi L."/>
            <person name="Shih D."/>
            <person name="Sparrow T."/>
            <person name="Spaulding J."/>
            <person name="Stalker J."/>
            <person name="Stange-Thomann N."/>
            <person name="Stavropoulos S."/>
            <person name="Stone C."/>
            <person name="Strader C."/>
            <person name="Tesfaye S."/>
            <person name="Thomson T."/>
            <person name="Thoulutsang Y."/>
            <person name="Thoulutsang D."/>
            <person name="Topham K."/>
            <person name="Topping I."/>
            <person name="Tsamla T."/>
            <person name="Vassiliev H."/>
            <person name="Vo A."/>
            <person name="Wangchuk T."/>
            <person name="Wangdi T."/>
            <person name="Weiand M."/>
            <person name="Wilkinson J."/>
            <person name="Wilson A."/>
            <person name="Yadav S."/>
            <person name="Young G."/>
            <person name="Yu Q."/>
            <person name="Zembek L."/>
            <person name="Zhong D."/>
            <person name="Zimmer A."/>
            <person name="Zwirko Z."/>
            <person name="Jaffe D.B."/>
            <person name="Alvarez P."/>
            <person name="Brockman W."/>
            <person name="Butler J."/>
            <person name="Chin C."/>
            <person name="Gnerre S."/>
            <person name="Grabherr M."/>
            <person name="Kleber M."/>
            <person name="Mauceli E."/>
            <person name="MacCallum I."/>
        </authorList>
    </citation>
    <scope>NUCLEOTIDE SEQUENCE [LARGE SCALE GENOMIC DNA]</scope>
    <source>
        <strain evidence="6">Tucson 14030-0811.24</strain>
    </source>
</reference>
<dbReference type="GO" id="GO:1905515">
    <property type="term" value="P:non-motile cilium assembly"/>
    <property type="evidence" value="ECO:0007669"/>
    <property type="project" value="TreeGrafter"/>
</dbReference>
<dbReference type="eggNOG" id="KOG0073">
    <property type="taxonomic scope" value="Eukaryota"/>
</dbReference>
<dbReference type="OrthoDB" id="14717at2759"/>
<accession>B4N2D8</accession>
<dbReference type="EMBL" id="CH963925">
    <property type="protein sequence ID" value="EDW78527.2"/>
    <property type="molecule type" value="Genomic_DNA"/>
</dbReference>
<evidence type="ECO:0000256" key="2">
    <source>
        <dbReference type="ARBA" id="ARBA00023134"/>
    </source>
</evidence>
<evidence type="ECO:0000256" key="4">
    <source>
        <dbReference type="PIRSR" id="PIRSR606689-2"/>
    </source>
</evidence>
<dbReference type="SMR" id="B4N2D8"/>
<dbReference type="GO" id="GO:0046872">
    <property type="term" value="F:metal ion binding"/>
    <property type="evidence" value="ECO:0007669"/>
    <property type="project" value="UniProtKB-KW"/>
</dbReference>
<evidence type="ECO:0000313" key="5">
    <source>
        <dbReference type="EMBL" id="EDW78527.2"/>
    </source>
</evidence>
<dbReference type="Proteomes" id="UP000007798">
    <property type="component" value="Unassembled WGS sequence"/>
</dbReference>
<feature type="binding site" evidence="4">
    <location>
        <position position="74"/>
    </location>
    <ligand>
        <name>Mg(2+)</name>
        <dbReference type="ChEBI" id="CHEBI:18420"/>
    </ligand>
</feature>
<dbReference type="SUPFAM" id="SSF52540">
    <property type="entry name" value="P-loop containing nucleoside triphosphate hydrolases"/>
    <property type="match status" value="1"/>
</dbReference>